<sequence>METLVSNTTLTLAIVFCIVIGSAAVLTWVWTVRFARLARARVDGVRAVLANVPRPVTAQHRTHLLAAAQERGGEVSHLWSEYDETLVADRHGRLLNTLDADYYFRTETLAPELLHNRVLAIMPSLLTVTGVLGTFLGLTLGLQGIDFDGTTDELTAGVRELISGASLAFITSVAGVLASLITQIVAKMHDRSVEKVIHRLQVELDEIFEKQTSEASLVSIMNSSSASEEYLAGLGEQIGRSLQEAVAPAMQRMAEQAAQQSEQVFEHLVDRFSSGFEELGRTLAERLDASSATLSQTIEYLGDKLAQQADEHNERMEELRAATARQVELLDERLPRVVEALEEATARLDAVSEHLAPSAENLRVTAESFEATSTAFRDVLADSVEAFEEISAKHNGAANSIAALTERLDTLAETTVSASDMLKDASGVLHDGLGGLREHQEKVLAGMKEQQSSFLDGLRSHQTETLEKLSNEVDGFRSALASWFVEYSKAVQEQTNARMNAWNEQTHAYTSSMLDAARALSAAVEEIDDALSRRADQKAAA</sequence>
<evidence type="ECO:0000256" key="6">
    <source>
        <dbReference type="RuleBase" id="RU004057"/>
    </source>
</evidence>
<dbReference type="Pfam" id="PF01618">
    <property type="entry name" value="MotA_ExbB"/>
    <property type="match status" value="1"/>
</dbReference>
<dbReference type="GO" id="GO:0015031">
    <property type="term" value="P:protein transport"/>
    <property type="evidence" value="ECO:0007669"/>
    <property type="project" value="UniProtKB-KW"/>
</dbReference>
<comment type="subcellular location">
    <subcellularLocation>
        <location evidence="1">Cell membrane</location>
        <topology evidence="1">Multi-pass membrane protein</topology>
    </subcellularLocation>
    <subcellularLocation>
        <location evidence="6">Membrane</location>
        <topology evidence="6">Multi-pass membrane protein</topology>
    </subcellularLocation>
</comment>
<evidence type="ECO:0000256" key="2">
    <source>
        <dbReference type="ARBA" id="ARBA00022475"/>
    </source>
</evidence>
<dbReference type="NCBIfam" id="NF033915">
    <property type="entry name" value="antiphage_ZorA_2"/>
    <property type="match status" value="1"/>
</dbReference>
<proteinExistence type="inferred from homology"/>
<reference evidence="10 11" key="1">
    <citation type="submission" date="2011-05" db="EMBL/GenBank/DDBJ databases">
        <title>Complete sequence of Isoptericola variabilis 225.</title>
        <authorList>
            <consortium name="US DOE Joint Genome Institute"/>
            <person name="Lucas S."/>
            <person name="Han J."/>
            <person name="Lapidus A."/>
            <person name="Cheng J.-F."/>
            <person name="Goodwin L."/>
            <person name="Pitluck S."/>
            <person name="Peters L."/>
            <person name="Mikhailova N."/>
            <person name="Zeytun A."/>
            <person name="Han C."/>
            <person name="Tapia R."/>
            <person name="Land M."/>
            <person name="Hauser L."/>
            <person name="Kyrpides N."/>
            <person name="Ivanova N."/>
            <person name="Pagani I."/>
            <person name="Siebers A."/>
            <person name="Allgaier M."/>
            <person name="Thelen M."/>
            <person name="Hugenholtz P."/>
            <person name="Gladden J."/>
            <person name="Woyke T."/>
        </authorList>
    </citation>
    <scope>NUCLEOTIDE SEQUENCE [LARGE SCALE GENOMIC DNA]</scope>
    <source>
        <strain evidence="11">225</strain>
    </source>
</reference>
<evidence type="ECO:0000256" key="5">
    <source>
        <dbReference type="ARBA" id="ARBA00023136"/>
    </source>
</evidence>
<dbReference type="KEGG" id="iva:Isova_0866"/>
<keyword evidence="5 8" id="KW-0472">Membrane</keyword>
<evidence type="ECO:0000256" key="7">
    <source>
        <dbReference type="SAM" id="Coils"/>
    </source>
</evidence>
<feature type="transmembrane region" description="Helical" evidence="8">
    <location>
        <begin position="118"/>
        <end position="142"/>
    </location>
</feature>
<evidence type="ECO:0000313" key="11">
    <source>
        <dbReference type="Proteomes" id="UP000009236"/>
    </source>
</evidence>
<keyword evidence="11" id="KW-1185">Reference proteome</keyword>
<organism evidence="11">
    <name type="scientific">Isoptericola variabilis (strain 225)</name>
    <dbReference type="NCBI Taxonomy" id="743718"/>
    <lineage>
        <taxon>Bacteria</taxon>
        <taxon>Bacillati</taxon>
        <taxon>Actinomycetota</taxon>
        <taxon>Actinomycetes</taxon>
        <taxon>Micrococcales</taxon>
        <taxon>Promicromonosporaceae</taxon>
        <taxon>Isoptericola</taxon>
    </lineage>
</organism>
<feature type="coiled-coil region" evidence="7">
    <location>
        <begin position="302"/>
        <end position="333"/>
    </location>
</feature>
<dbReference type="HOGENOM" id="CLU_503240_0_0_11"/>
<dbReference type="Gene3D" id="1.20.120.20">
    <property type="entry name" value="Apolipoprotein"/>
    <property type="match status" value="1"/>
</dbReference>
<comment type="similarity">
    <text evidence="6">Belongs to the exbB/tolQ family.</text>
</comment>
<name>F6FPD7_ISOV2</name>
<evidence type="ECO:0000313" key="10">
    <source>
        <dbReference type="EMBL" id="AEG43650.1"/>
    </source>
</evidence>
<feature type="transmembrane region" description="Helical" evidence="8">
    <location>
        <begin position="162"/>
        <end position="186"/>
    </location>
</feature>
<evidence type="ECO:0000256" key="8">
    <source>
        <dbReference type="SAM" id="Phobius"/>
    </source>
</evidence>
<dbReference type="InterPro" id="IPR002898">
    <property type="entry name" value="MotA_ExbB_proton_chnl"/>
</dbReference>
<accession>F6FPD7</accession>
<keyword evidence="3 8" id="KW-0812">Transmembrane</keyword>
<feature type="transmembrane region" description="Helical" evidence="8">
    <location>
        <begin position="12"/>
        <end position="31"/>
    </location>
</feature>
<dbReference type="EMBL" id="CP002810">
    <property type="protein sequence ID" value="AEG43650.1"/>
    <property type="molecule type" value="Genomic_DNA"/>
</dbReference>
<dbReference type="SUPFAM" id="SSF58113">
    <property type="entry name" value="Apolipoprotein A-I"/>
    <property type="match status" value="1"/>
</dbReference>
<evidence type="ECO:0000256" key="3">
    <source>
        <dbReference type="ARBA" id="ARBA00022692"/>
    </source>
</evidence>
<dbReference type="STRING" id="743718.Isova_0866"/>
<evidence type="ECO:0000256" key="4">
    <source>
        <dbReference type="ARBA" id="ARBA00022989"/>
    </source>
</evidence>
<feature type="domain" description="MotA/TolQ/ExbB proton channel" evidence="9">
    <location>
        <begin position="115"/>
        <end position="201"/>
    </location>
</feature>
<protein>
    <recommendedName>
        <fullName evidence="9">MotA/TolQ/ExbB proton channel domain-containing protein</fullName>
    </recommendedName>
</protein>
<dbReference type="GO" id="GO:0005886">
    <property type="term" value="C:plasma membrane"/>
    <property type="evidence" value="ECO:0007669"/>
    <property type="project" value="UniProtKB-SubCell"/>
</dbReference>
<keyword evidence="6" id="KW-0813">Transport</keyword>
<keyword evidence="7" id="KW-0175">Coiled coil</keyword>
<dbReference type="Proteomes" id="UP000009236">
    <property type="component" value="Chromosome"/>
</dbReference>
<dbReference type="eggNOG" id="COG0811">
    <property type="taxonomic scope" value="Bacteria"/>
</dbReference>
<keyword evidence="6" id="KW-0653">Protein transport</keyword>
<evidence type="ECO:0000256" key="1">
    <source>
        <dbReference type="ARBA" id="ARBA00004651"/>
    </source>
</evidence>
<keyword evidence="2" id="KW-1003">Cell membrane</keyword>
<gene>
    <name evidence="10" type="ordered locus">Isova_0866</name>
</gene>
<keyword evidence="4 8" id="KW-1133">Transmembrane helix</keyword>
<dbReference type="AlphaFoldDB" id="F6FPD7"/>
<evidence type="ECO:0000259" key="9">
    <source>
        <dbReference type="Pfam" id="PF01618"/>
    </source>
</evidence>